<dbReference type="Proteomes" id="UP000681722">
    <property type="component" value="Unassembled WGS sequence"/>
</dbReference>
<organism evidence="1 3">
    <name type="scientific">Didymodactylos carnosus</name>
    <dbReference type="NCBI Taxonomy" id="1234261"/>
    <lineage>
        <taxon>Eukaryota</taxon>
        <taxon>Metazoa</taxon>
        <taxon>Spiralia</taxon>
        <taxon>Gnathifera</taxon>
        <taxon>Rotifera</taxon>
        <taxon>Eurotatoria</taxon>
        <taxon>Bdelloidea</taxon>
        <taxon>Philodinida</taxon>
        <taxon>Philodinidae</taxon>
        <taxon>Didymodactylos</taxon>
    </lineage>
</organism>
<evidence type="ECO:0000313" key="2">
    <source>
        <dbReference type="EMBL" id="CAF4625593.1"/>
    </source>
</evidence>
<evidence type="ECO:0000313" key="3">
    <source>
        <dbReference type="Proteomes" id="UP000682733"/>
    </source>
</evidence>
<comment type="caution">
    <text evidence="1">The sequence shown here is derived from an EMBL/GenBank/DDBJ whole genome shotgun (WGS) entry which is preliminary data.</text>
</comment>
<dbReference type="EMBL" id="CAJOBC010134951">
    <property type="protein sequence ID" value="CAF4625593.1"/>
    <property type="molecule type" value="Genomic_DNA"/>
</dbReference>
<reference evidence="1" key="1">
    <citation type="submission" date="2021-02" db="EMBL/GenBank/DDBJ databases">
        <authorList>
            <person name="Nowell W R."/>
        </authorList>
    </citation>
    <scope>NUCLEOTIDE SEQUENCE</scope>
</reference>
<evidence type="ECO:0008006" key="4">
    <source>
        <dbReference type="Google" id="ProtNLM"/>
    </source>
</evidence>
<accession>A0A8S2XYD5</accession>
<proteinExistence type="predicted"/>
<dbReference type="AlphaFoldDB" id="A0A8S2XYD5"/>
<dbReference type="PANTHER" id="PTHR47027">
    <property type="entry name" value="REVERSE TRANSCRIPTASE DOMAIN-CONTAINING PROTEIN"/>
    <property type="match status" value="1"/>
</dbReference>
<dbReference type="Proteomes" id="UP000682733">
    <property type="component" value="Unassembled WGS sequence"/>
</dbReference>
<sequence length="89" mass="10396">MLRMPICYRKTVSCEAKMRIFRACILPVLLYGSEVWSLTMAQERRLNTFYMACLRTLVGVTLGDRISNENLLQLTGQPNLENIMRRNRL</sequence>
<dbReference type="PANTHER" id="PTHR47027:SF20">
    <property type="entry name" value="REVERSE TRANSCRIPTASE-LIKE PROTEIN WITH RNA-DIRECTED DNA POLYMERASE DOMAIN"/>
    <property type="match status" value="1"/>
</dbReference>
<feature type="non-terminal residue" evidence="1">
    <location>
        <position position="89"/>
    </location>
</feature>
<evidence type="ECO:0000313" key="1">
    <source>
        <dbReference type="EMBL" id="CAF4518645.1"/>
    </source>
</evidence>
<gene>
    <name evidence="2" type="ORF">SRO942_LOCUS49679</name>
    <name evidence="1" type="ORF">TMI583_LOCUS48626</name>
</gene>
<dbReference type="OrthoDB" id="425681at2759"/>
<protein>
    <recommendedName>
        <fullName evidence="4">Endonuclease-reverse transcriptase</fullName>
    </recommendedName>
</protein>
<name>A0A8S2XYD5_9BILA</name>
<dbReference type="EMBL" id="CAJOBA010100591">
    <property type="protein sequence ID" value="CAF4518645.1"/>
    <property type="molecule type" value="Genomic_DNA"/>
</dbReference>